<keyword evidence="2" id="KW-0694">RNA-binding</keyword>
<dbReference type="AlphaFoldDB" id="A0AAD5UVU1"/>
<accession>A0AAD5UVU1</accession>
<evidence type="ECO:0000256" key="3">
    <source>
        <dbReference type="SAM" id="MobiDB-lite"/>
    </source>
</evidence>
<dbReference type="Gene3D" id="1.20.1390.10">
    <property type="entry name" value="PWI domain"/>
    <property type="match status" value="1"/>
</dbReference>
<dbReference type="InterPro" id="IPR045137">
    <property type="entry name" value="RBM26/27"/>
</dbReference>
<evidence type="ECO:0000313" key="5">
    <source>
        <dbReference type="EMBL" id="KAJ3479184.1"/>
    </source>
</evidence>
<dbReference type="Proteomes" id="UP001212997">
    <property type="component" value="Unassembled WGS sequence"/>
</dbReference>
<dbReference type="GO" id="GO:0006397">
    <property type="term" value="P:mRNA processing"/>
    <property type="evidence" value="ECO:0007669"/>
    <property type="project" value="UniProtKB-KW"/>
</dbReference>
<evidence type="ECO:0000259" key="4">
    <source>
        <dbReference type="Pfam" id="PF01480"/>
    </source>
</evidence>
<feature type="compositionally biased region" description="Low complexity" evidence="3">
    <location>
        <begin position="92"/>
        <end position="110"/>
    </location>
</feature>
<dbReference type="PANTHER" id="PTHR14398">
    <property type="entry name" value="RNA RECOGNITION RRM/RNP DOMAIN"/>
    <property type="match status" value="1"/>
</dbReference>
<dbReference type="GO" id="GO:0005634">
    <property type="term" value="C:nucleus"/>
    <property type="evidence" value="ECO:0007669"/>
    <property type="project" value="TreeGrafter"/>
</dbReference>
<feature type="domain" description="PWI" evidence="4">
    <location>
        <begin position="10"/>
        <end position="75"/>
    </location>
</feature>
<feature type="compositionally biased region" description="Basic and acidic residues" evidence="3">
    <location>
        <begin position="125"/>
        <end position="174"/>
    </location>
</feature>
<evidence type="ECO:0000313" key="6">
    <source>
        <dbReference type="Proteomes" id="UP001212997"/>
    </source>
</evidence>
<gene>
    <name evidence="5" type="ORF">NLI96_g9235</name>
</gene>
<comment type="caution">
    <text evidence="5">The sequence shown here is derived from an EMBL/GenBank/DDBJ whole genome shotgun (WGS) entry which is preliminary data.</text>
</comment>
<dbReference type="Pfam" id="PF01480">
    <property type="entry name" value="PWI"/>
    <property type="match status" value="1"/>
</dbReference>
<keyword evidence="6" id="KW-1185">Reference proteome</keyword>
<name>A0AAD5UVU1_9APHY</name>
<dbReference type="InterPro" id="IPR002483">
    <property type="entry name" value="PWI_dom"/>
</dbReference>
<evidence type="ECO:0000256" key="1">
    <source>
        <dbReference type="ARBA" id="ARBA00022664"/>
    </source>
</evidence>
<keyword evidence="1" id="KW-0507">mRNA processing</keyword>
<dbReference type="InterPro" id="IPR036483">
    <property type="entry name" value="PWI_dom_sf"/>
</dbReference>
<dbReference type="EMBL" id="JANAWD010000457">
    <property type="protein sequence ID" value="KAJ3479184.1"/>
    <property type="molecule type" value="Genomic_DNA"/>
</dbReference>
<organism evidence="5 6">
    <name type="scientific">Meripilus lineatus</name>
    <dbReference type="NCBI Taxonomy" id="2056292"/>
    <lineage>
        <taxon>Eukaryota</taxon>
        <taxon>Fungi</taxon>
        <taxon>Dikarya</taxon>
        <taxon>Basidiomycota</taxon>
        <taxon>Agaricomycotina</taxon>
        <taxon>Agaricomycetes</taxon>
        <taxon>Polyporales</taxon>
        <taxon>Meripilaceae</taxon>
        <taxon>Meripilus</taxon>
    </lineage>
</organism>
<protein>
    <recommendedName>
        <fullName evidence="4">PWI domain-containing protein</fullName>
    </recommendedName>
</protein>
<dbReference type="PANTHER" id="PTHR14398:SF0">
    <property type="entry name" value="ZINC FINGER PROTEIN SWM"/>
    <property type="match status" value="1"/>
</dbReference>
<feature type="region of interest" description="Disordered" evidence="3">
    <location>
        <begin position="80"/>
        <end position="174"/>
    </location>
</feature>
<evidence type="ECO:0000256" key="2">
    <source>
        <dbReference type="ARBA" id="ARBA00022884"/>
    </source>
</evidence>
<reference evidence="5" key="1">
    <citation type="submission" date="2022-07" db="EMBL/GenBank/DDBJ databases">
        <title>Genome Sequence of Physisporinus lineatus.</title>
        <authorList>
            <person name="Buettner E."/>
        </authorList>
    </citation>
    <scope>NUCLEOTIDE SEQUENCE</scope>
    <source>
        <strain evidence="5">VT162</strain>
    </source>
</reference>
<dbReference type="GO" id="GO:0003723">
    <property type="term" value="F:RNA binding"/>
    <property type="evidence" value="ECO:0007669"/>
    <property type="project" value="UniProtKB-KW"/>
</dbReference>
<proteinExistence type="predicted"/>
<sequence>MLFDPATANHLKPWLVRTLEPICDAEPGALADYILALLKHNAPEADLRKELVTQLEEFLEKECNPFIDTLFTALRTKSYLPYSEPPPPPTNAPSSSQQSDQGIPIPLDAILPPPGPSPSGRTRKRSMELDDRDLRPTKGPRLNDDGHYSRYGRQDGRWGNRGDRGSRMGIEGRPDYMDGGPAPGMESGMNGVPVGPRGSYRPPERRGICRDYHSAHFFFFW</sequence>
<dbReference type="SUPFAM" id="SSF101233">
    <property type="entry name" value="PWI domain"/>
    <property type="match status" value="1"/>
</dbReference>